<gene>
    <name evidence="3" type="ORF">RAN89_13425</name>
</gene>
<dbReference type="Proteomes" id="UP001302257">
    <property type="component" value="Chromosome"/>
</dbReference>
<feature type="region of interest" description="Disordered" evidence="1">
    <location>
        <begin position="82"/>
        <end position="124"/>
    </location>
</feature>
<protein>
    <submittedName>
        <fullName evidence="3">Uncharacterized protein</fullName>
    </submittedName>
</protein>
<organism evidence="3 4">
    <name type="scientific">Rhodoferax mekongensis</name>
    <dbReference type="NCBI Taxonomy" id="3068341"/>
    <lineage>
        <taxon>Bacteria</taxon>
        <taxon>Pseudomonadati</taxon>
        <taxon>Pseudomonadota</taxon>
        <taxon>Betaproteobacteria</taxon>
        <taxon>Burkholderiales</taxon>
        <taxon>Comamonadaceae</taxon>
        <taxon>Rhodoferax</taxon>
    </lineage>
</organism>
<evidence type="ECO:0000256" key="1">
    <source>
        <dbReference type="SAM" id="MobiDB-lite"/>
    </source>
</evidence>
<feature type="compositionally biased region" description="Pro residues" evidence="1">
    <location>
        <begin position="91"/>
        <end position="100"/>
    </location>
</feature>
<evidence type="ECO:0000256" key="2">
    <source>
        <dbReference type="SAM" id="SignalP"/>
    </source>
</evidence>
<reference evidence="3 4" key="1">
    <citation type="submission" date="2023-08" db="EMBL/GenBank/DDBJ databases">
        <title>Rhodoferax potami sp. nov. and Rhodoferax mekongensis sp. nov., isolated from the Mekong River in Thailand.</title>
        <authorList>
            <person name="Kitikhun S."/>
            <person name="Charoenyingcharoen P."/>
            <person name="Siriarchawattana P."/>
            <person name="Likhitrattanapisal S."/>
            <person name="Nilsakha T."/>
            <person name="Chanpet A."/>
            <person name="Rattanawaree P."/>
            <person name="Ingsriswang S."/>
        </authorList>
    </citation>
    <scope>NUCLEOTIDE SEQUENCE [LARGE SCALE GENOMIC DNA]</scope>
    <source>
        <strain evidence="3 4">TBRC 17307</strain>
    </source>
</reference>
<feature type="chain" id="PRO_5046999278" evidence="2">
    <location>
        <begin position="28"/>
        <end position="124"/>
    </location>
</feature>
<keyword evidence="4" id="KW-1185">Reference proteome</keyword>
<name>A0ABZ0AWB9_9BURK</name>
<evidence type="ECO:0000313" key="3">
    <source>
        <dbReference type="EMBL" id="WNO03908.1"/>
    </source>
</evidence>
<accession>A0ABZ0AWB9</accession>
<sequence length="124" mass="13424">MTLRPLILLSAVLLAGCDLQSIQAAMADPRIAQREAEAKAIGSACRHGLRSIEDCYSLNEKASKAAIFEGWKEMDSYMRENKIEGIAPQGLKPPPPPPPADSVITEKSDEEPKAKSKAKAKAEH</sequence>
<feature type="compositionally biased region" description="Basic and acidic residues" evidence="1">
    <location>
        <begin position="104"/>
        <end position="124"/>
    </location>
</feature>
<dbReference type="PROSITE" id="PS51257">
    <property type="entry name" value="PROKAR_LIPOPROTEIN"/>
    <property type="match status" value="1"/>
</dbReference>
<evidence type="ECO:0000313" key="4">
    <source>
        <dbReference type="Proteomes" id="UP001302257"/>
    </source>
</evidence>
<keyword evidence="2" id="KW-0732">Signal</keyword>
<dbReference type="RefSeq" id="WP_232459920.1">
    <property type="nucleotide sequence ID" value="NZ_CP132507.1"/>
</dbReference>
<dbReference type="EMBL" id="CP132507">
    <property type="protein sequence ID" value="WNO03908.1"/>
    <property type="molecule type" value="Genomic_DNA"/>
</dbReference>
<feature type="signal peptide" evidence="2">
    <location>
        <begin position="1"/>
        <end position="27"/>
    </location>
</feature>
<proteinExistence type="predicted"/>